<comment type="pathway">
    <text evidence="1">Purine metabolism; ppGpp biosynthesis; ppGpp from GTP: step 1/2.</text>
</comment>
<dbReference type="CDD" id="cd05399">
    <property type="entry name" value="NT_Rel-Spo_like"/>
    <property type="match status" value="1"/>
</dbReference>
<dbReference type="Proteomes" id="UP000005850">
    <property type="component" value="Chromosome"/>
</dbReference>
<organism evidence="3 4">
    <name type="scientific">Brevibacillus laterosporus LMG 15441</name>
    <dbReference type="NCBI Taxonomy" id="1042163"/>
    <lineage>
        <taxon>Bacteria</taxon>
        <taxon>Bacillati</taxon>
        <taxon>Bacillota</taxon>
        <taxon>Bacilli</taxon>
        <taxon>Bacillales</taxon>
        <taxon>Paenibacillaceae</taxon>
        <taxon>Brevibacillus</taxon>
    </lineage>
</organism>
<dbReference type="Gene3D" id="3.30.460.10">
    <property type="entry name" value="Beta Polymerase, domain 2"/>
    <property type="match status" value="1"/>
</dbReference>
<gene>
    <name evidence="3" type="primary">yjbM_1</name>
    <name evidence="3" type="ORF">BRLA_c021810</name>
</gene>
<dbReference type="AlphaFoldDB" id="A0A075R1N3"/>
<dbReference type="PANTHER" id="PTHR47837">
    <property type="entry name" value="GTP PYROPHOSPHOKINASE YJBM"/>
    <property type="match status" value="1"/>
</dbReference>
<keyword evidence="3" id="KW-0418">Kinase</keyword>
<dbReference type="EMBL" id="CP007806">
    <property type="protein sequence ID" value="AIG26502.1"/>
    <property type="molecule type" value="Genomic_DNA"/>
</dbReference>
<dbReference type="SUPFAM" id="SSF81301">
    <property type="entry name" value="Nucleotidyltransferase"/>
    <property type="match status" value="1"/>
</dbReference>
<dbReference type="KEGG" id="blr:BRLA_c021810"/>
<dbReference type="Gene3D" id="1.10.287.860">
    <property type="entry name" value="Nucleotidyltransferase"/>
    <property type="match status" value="1"/>
</dbReference>
<dbReference type="STRING" id="1042163.BRLA_c021810"/>
<dbReference type="UniPathway" id="UPA00908">
    <property type="reaction ID" value="UER00884"/>
</dbReference>
<name>A0A075R1N3_BRELA</name>
<evidence type="ECO:0000313" key="4">
    <source>
        <dbReference type="Proteomes" id="UP000005850"/>
    </source>
</evidence>
<dbReference type="EC" id="2.7.6.5" evidence="3"/>
<keyword evidence="4" id="KW-1185">Reference proteome</keyword>
<evidence type="ECO:0000313" key="3">
    <source>
        <dbReference type="EMBL" id="AIG26502.1"/>
    </source>
</evidence>
<dbReference type="GO" id="GO:0008728">
    <property type="term" value="F:GTP diphosphokinase activity"/>
    <property type="evidence" value="ECO:0007669"/>
    <property type="project" value="UniProtKB-EC"/>
</dbReference>
<dbReference type="InterPro" id="IPR043519">
    <property type="entry name" value="NT_sf"/>
</dbReference>
<reference evidence="3 4" key="1">
    <citation type="journal article" date="2011" name="J. Bacteriol.">
        <title>Genome sequence of Brevibacillus laterosporus LMG 15441, a pathogen of invertebrates.</title>
        <authorList>
            <person name="Djukic M."/>
            <person name="Poehlein A."/>
            <person name="Thurmer A."/>
            <person name="Daniel R."/>
        </authorList>
    </citation>
    <scope>NUCLEOTIDE SEQUENCE [LARGE SCALE GENOMIC DNA]</scope>
    <source>
        <strain evidence="3 4">LMG 15441</strain>
    </source>
</reference>
<dbReference type="HOGENOM" id="CLU_077095_2_0_9"/>
<protein>
    <submittedName>
        <fullName evidence="3">GTP pyrophosphokinase YjbM</fullName>
        <ecNumber evidence="3">2.7.6.5</ecNumber>
    </submittedName>
</protein>
<accession>A0A075R1N3</accession>
<proteinExistence type="predicted"/>
<dbReference type="PANTHER" id="PTHR47837:SF1">
    <property type="entry name" value="GTP PYROPHOSPHOKINASE YJBM"/>
    <property type="match status" value="1"/>
</dbReference>
<dbReference type="SMART" id="SM00954">
    <property type="entry name" value="RelA_SpoT"/>
    <property type="match status" value="1"/>
</dbReference>
<feature type="domain" description="RelA/SpoT" evidence="2">
    <location>
        <begin position="58"/>
        <end position="185"/>
    </location>
</feature>
<keyword evidence="3" id="KW-0808">Transferase</keyword>
<dbReference type="RefSeq" id="WP_003337365.1">
    <property type="nucleotide sequence ID" value="NZ_CP007806.1"/>
</dbReference>
<dbReference type="GO" id="GO:0015970">
    <property type="term" value="P:guanosine tetraphosphate biosynthetic process"/>
    <property type="evidence" value="ECO:0007669"/>
    <property type="project" value="UniProtKB-UniPathway"/>
</dbReference>
<dbReference type="eggNOG" id="COG2357">
    <property type="taxonomic scope" value="Bacteria"/>
</dbReference>
<dbReference type="Pfam" id="PF04607">
    <property type="entry name" value="RelA_SpoT"/>
    <property type="match status" value="1"/>
</dbReference>
<dbReference type="InterPro" id="IPR007685">
    <property type="entry name" value="RelA_SpoT"/>
</dbReference>
<evidence type="ECO:0000259" key="2">
    <source>
        <dbReference type="SMART" id="SM00954"/>
    </source>
</evidence>
<dbReference type="InterPro" id="IPR052366">
    <property type="entry name" value="GTP_Pyrophosphokinase"/>
</dbReference>
<sequence length="277" mass="32479">MSEIKNIKARIPKKVLNRLVTILNPYEQVVDELKLKVKGIKYGFLKGGRYSPIEFVVGRVKKTDSLIRKALLRGIDFAQDDWEKRLCEEITDIAGIRVVCRYIDDVREVQNLLMEREDFVVHDVKDYITNPKESGYRSIHMIGDYTVYHGSEKKILPCEVQIRTLGMNFWATNEHELRYKYDGNIPSDVLEQLHIASTVTNQLDELMNSLRQEIMTPPELDTDMEEKLEEIFSLYVKQDFESAEALYKEHFIGYEEAFLDNPKFRMINELLSKRFGK</sequence>
<dbReference type="GO" id="GO:0016301">
    <property type="term" value="F:kinase activity"/>
    <property type="evidence" value="ECO:0007669"/>
    <property type="project" value="UniProtKB-KW"/>
</dbReference>
<evidence type="ECO:0000256" key="1">
    <source>
        <dbReference type="ARBA" id="ARBA00004976"/>
    </source>
</evidence>